<feature type="region of interest" description="Disordered" evidence="16">
    <location>
        <begin position="412"/>
        <end position="615"/>
    </location>
</feature>
<keyword evidence="12 15" id="KW-0472">Membrane</keyword>
<evidence type="ECO:0000256" key="3">
    <source>
        <dbReference type="ARBA" id="ARBA00006667"/>
    </source>
</evidence>
<dbReference type="GO" id="GO:0008526">
    <property type="term" value="F:phosphatidylinositol transfer activity"/>
    <property type="evidence" value="ECO:0007669"/>
    <property type="project" value="UniProtKB-UniRule"/>
</dbReference>
<feature type="compositionally biased region" description="Polar residues" evidence="16">
    <location>
        <begin position="539"/>
        <end position="573"/>
    </location>
</feature>
<keyword evidence="5 15" id="KW-0963">Cytoplasm</keyword>
<feature type="compositionally biased region" description="Low complexity" evidence="16">
    <location>
        <begin position="49"/>
        <end position="84"/>
    </location>
</feature>
<comment type="catalytic activity">
    <reaction evidence="13">
        <text>a 1,2-diacyl-sn-glycero-3-phospho-(1D-myo-inositol)(in) = a 1,2-diacyl-sn-glycero-3-phospho-(1D-myo-inositol)(out)</text>
        <dbReference type="Rhea" id="RHEA:38691"/>
        <dbReference type="ChEBI" id="CHEBI:57880"/>
    </reaction>
    <physiologicalReaction direction="left-to-right" evidence="13">
        <dbReference type="Rhea" id="RHEA:38692"/>
    </physiologicalReaction>
</comment>
<feature type="domain" description="CRAL-TRIO" evidence="17">
    <location>
        <begin position="219"/>
        <end position="409"/>
    </location>
</feature>
<dbReference type="InParanoid" id="A0A3N4LQ77"/>
<dbReference type="PROSITE" id="PS50191">
    <property type="entry name" value="CRAL_TRIO"/>
    <property type="match status" value="1"/>
</dbReference>
<dbReference type="InterPro" id="IPR036865">
    <property type="entry name" value="CRAL-TRIO_dom_sf"/>
</dbReference>
<keyword evidence="10" id="KW-0408">Iron</keyword>
<dbReference type="GO" id="GO:0005829">
    <property type="term" value="C:cytosol"/>
    <property type="evidence" value="ECO:0007669"/>
    <property type="project" value="TreeGrafter"/>
</dbReference>
<evidence type="ECO:0000256" key="13">
    <source>
        <dbReference type="ARBA" id="ARBA00024146"/>
    </source>
</evidence>
<proteinExistence type="inferred from homology"/>
<evidence type="ECO:0000256" key="12">
    <source>
        <dbReference type="ARBA" id="ARBA00023136"/>
    </source>
</evidence>
<dbReference type="STRING" id="1051890.A0A3N4LQ77"/>
<dbReference type="GO" id="GO:0005789">
    <property type="term" value="C:endoplasmic reticulum membrane"/>
    <property type="evidence" value="ECO:0007669"/>
    <property type="project" value="UniProtKB-SubCell"/>
</dbReference>
<dbReference type="OrthoDB" id="75724at2759"/>
<dbReference type="SMART" id="SM00516">
    <property type="entry name" value="SEC14"/>
    <property type="match status" value="1"/>
</dbReference>
<comment type="subcellular location">
    <subcellularLocation>
        <location evidence="15">Cytoplasm</location>
    </subcellularLocation>
    <subcellularLocation>
        <location evidence="2 15">Endoplasmic reticulum membrane</location>
        <topology evidence="2 15">Peripheral membrane protein</topology>
    </subcellularLocation>
    <subcellularLocation>
        <location evidence="15">Microsome membrane</location>
        <topology evidence="15">Peripheral membrane protein</topology>
    </subcellularLocation>
</comment>
<feature type="compositionally biased region" description="Low complexity" evidence="16">
    <location>
        <begin position="522"/>
        <end position="532"/>
    </location>
</feature>
<dbReference type="AlphaFoldDB" id="A0A3N4LQ77"/>
<evidence type="ECO:0000313" key="19">
    <source>
        <dbReference type="Proteomes" id="UP000267821"/>
    </source>
</evidence>
<dbReference type="EMBL" id="ML121546">
    <property type="protein sequence ID" value="RPB23442.1"/>
    <property type="molecule type" value="Genomic_DNA"/>
</dbReference>
<dbReference type="Proteomes" id="UP000267821">
    <property type="component" value="Unassembled WGS sequence"/>
</dbReference>
<evidence type="ECO:0000313" key="18">
    <source>
        <dbReference type="EMBL" id="RPB23442.1"/>
    </source>
</evidence>
<protein>
    <recommendedName>
        <fullName evidence="15">Phosphatidylinositol transfer protein SFH5</fullName>
        <shortName evidence="15">PITP SFH5</shortName>
    </recommendedName>
</protein>
<feature type="compositionally biased region" description="Low complexity" evidence="16">
    <location>
        <begin position="17"/>
        <end position="34"/>
    </location>
</feature>
<comment type="cofactor">
    <cofactor evidence="1">
        <name>heme b</name>
        <dbReference type="ChEBI" id="CHEBI:60344"/>
    </cofactor>
</comment>
<evidence type="ECO:0000256" key="9">
    <source>
        <dbReference type="ARBA" id="ARBA00022848"/>
    </source>
</evidence>
<feature type="region of interest" description="Disordered" evidence="16">
    <location>
        <begin position="1"/>
        <end position="85"/>
    </location>
</feature>
<dbReference type="GO" id="GO:0005886">
    <property type="term" value="C:plasma membrane"/>
    <property type="evidence" value="ECO:0007669"/>
    <property type="project" value="TreeGrafter"/>
</dbReference>
<evidence type="ECO:0000256" key="8">
    <source>
        <dbReference type="ARBA" id="ARBA00022824"/>
    </source>
</evidence>
<dbReference type="Pfam" id="PF00650">
    <property type="entry name" value="CRAL_TRIO"/>
    <property type="match status" value="1"/>
</dbReference>
<keyword evidence="11 15" id="KW-0445">Lipid transport</keyword>
<dbReference type="InterPro" id="IPR001251">
    <property type="entry name" value="CRAL-TRIO_dom"/>
</dbReference>
<keyword evidence="7" id="KW-0479">Metal-binding</keyword>
<evidence type="ECO:0000256" key="14">
    <source>
        <dbReference type="ARBA" id="ARBA00024180"/>
    </source>
</evidence>
<evidence type="ECO:0000256" key="2">
    <source>
        <dbReference type="ARBA" id="ARBA00004406"/>
    </source>
</evidence>
<dbReference type="PANTHER" id="PTHR47669">
    <property type="entry name" value="PHOSPHATIDYLINOSITOL TRANSFER PROTEIN SFH5"/>
    <property type="match status" value="1"/>
</dbReference>
<dbReference type="GO" id="GO:0017157">
    <property type="term" value="P:regulation of exocytosis"/>
    <property type="evidence" value="ECO:0007669"/>
    <property type="project" value="TreeGrafter"/>
</dbReference>
<comment type="similarity">
    <text evidence="3 15">Belongs to the SFH5 family.</text>
</comment>
<evidence type="ECO:0000256" key="6">
    <source>
        <dbReference type="ARBA" id="ARBA00022617"/>
    </source>
</evidence>
<evidence type="ECO:0000256" key="4">
    <source>
        <dbReference type="ARBA" id="ARBA00022448"/>
    </source>
</evidence>
<evidence type="ECO:0000256" key="16">
    <source>
        <dbReference type="SAM" id="MobiDB-lite"/>
    </source>
</evidence>
<dbReference type="GO" id="GO:0043001">
    <property type="term" value="P:Golgi to plasma membrane protein transport"/>
    <property type="evidence" value="ECO:0007669"/>
    <property type="project" value="TreeGrafter"/>
</dbReference>
<evidence type="ECO:0000256" key="1">
    <source>
        <dbReference type="ARBA" id="ARBA00001970"/>
    </source>
</evidence>
<feature type="compositionally biased region" description="Polar residues" evidence="16">
    <location>
        <begin position="37"/>
        <end position="48"/>
    </location>
</feature>
<accession>A0A3N4LQ77</accession>
<dbReference type="InterPro" id="IPR036273">
    <property type="entry name" value="CRAL/TRIO_N_dom_sf"/>
</dbReference>
<dbReference type="GO" id="GO:0046872">
    <property type="term" value="F:metal ion binding"/>
    <property type="evidence" value="ECO:0007669"/>
    <property type="project" value="UniProtKB-KW"/>
</dbReference>
<feature type="compositionally biased region" description="Low complexity" evidence="16">
    <location>
        <begin position="462"/>
        <end position="473"/>
    </location>
</feature>
<dbReference type="SUPFAM" id="SSF52087">
    <property type="entry name" value="CRAL/TRIO domain"/>
    <property type="match status" value="1"/>
</dbReference>
<feature type="compositionally biased region" description="Basic and acidic residues" evidence="16">
    <location>
        <begin position="474"/>
        <end position="497"/>
    </location>
</feature>
<keyword evidence="6" id="KW-0349">Heme</keyword>
<name>A0A3N4LQ77_9PEZI</name>
<gene>
    <name evidence="18" type="ORF">L211DRAFT_268996</name>
</gene>
<dbReference type="SUPFAM" id="SSF46938">
    <property type="entry name" value="CRAL/TRIO N-terminal domain"/>
    <property type="match status" value="1"/>
</dbReference>
<dbReference type="GO" id="GO:0032541">
    <property type="term" value="C:cortical endoplasmic reticulum"/>
    <property type="evidence" value="ECO:0007669"/>
    <property type="project" value="TreeGrafter"/>
</dbReference>
<dbReference type="PANTHER" id="PTHR47669:SF1">
    <property type="entry name" value="PHOSPHATIDYLINOSITOL TRANSFER PROTEIN SFH5"/>
    <property type="match status" value="1"/>
</dbReference>
<keyword evidence="19" id="KW-1185">Reference proteome</keyword>
<evidence type="ECO:0000259" key="17">
    <source>
        <dbReference type="PROSITE" id="PS50191"/>
    </source>
</evidence>
<keyword evidence="8 15" id="KW-0256">Endoplasmic reticulum</keyword>
<evidence type="ECO:0000256" key="10">
    <source>
        <dbReference type="ARBA" id="ARBA00023004"/>
    </source>
</evidence>
<evidence type="ECO:0000256" key="5">
    <source>
        <dbReference type="ARBA" id="ARBA00022490"/>
    </source>
</evidence>
<comment type="function">
    <text evidence="14">Non-classical phosphatidylinositol (PtdIns) transfer protein (PITP), which exhibits PtdIns-binding/transfer activity in the absence of detectable PtdCho-binding/transfer activity. Regulates PtdIns(4,5)P2 homeostasis at the plasma membrane. Heme-binding protein that may play a role in organic oxidant-induced stress responses.</text>
</comment>
<evidence type="ECO:0000256" key="11">
    <source>
        <dbReference type="ARBA" id="ARBA00023055"/>
    </source>
</evidence>
<keyword evidence="9 15" id="KW-0492">Microsome</keyword>
<dbReference type="Gene3D" id="3.40.525.10">
    <property type="entry name" value="CRAL-TRIO lipid binding domain"/>
    <property type="match status" value="1"/>
</dbReference>
<sequence>MSEPISPNPTGIAPSSEHTTAAPPAEAITASPETVKSADSTEVAATTISAHAAPSSEETEPATAETAPTEKAPETAPVEATANPVPATITHAITDEPSEEGLKVESLKVESLKVEPLKVESLKVESPAAITTPVISSGLSWPAIDKRHPLAQFQARLPELLKTAGHDYIWGITLSADEPISFHTTLVLQKFLRANCNNIEAAYSQLLETLKWRKAYNPMAACEEEFSQTKFGGLGYIMKTQTNDGEKIVTYNIYGACKEPKKTFGDLDSFLRWRIALMEMGVKALDLPNATAPIPDYNAANPGSAIDPYQMIQLHDYQNVSFLRMDSATKAASKKAIEVMANYYPELLSIKYFVNIPVVMSWVFTAMKAILSKETVRKFRVISSGKGVASDLRSDELPKAYGGKGADLAEAGLRPKLFKDTPPPPSEKEKKPSKKSSMASLDKVREKVAETIAPVTETKESTTAPAPTVATIPEAKEEEAAAEKMDSPPKVPVKDDAPEASEALKVPAKEEAPATPVKDVNPTPAAEVAPEVPAKDESSAPTNVAVSNTVVEGSTTVDEPTCSVSGATDTEQSVEPVLIAVDEAPTENQENTKYETLPMAPVCADETPDVNATAE</sequence>
<dbReference type="CDD" id="cd00170">
    <property type="entry name" value="SEC14"/>
    <property type="match status" value="1"/>
</dbReference>
<reference evidence="18 19" key="1">
    <citation type="journal article" date="2018" name="Nat. Ecol. Evol.">
        <title>Pezizomycetes genomes reveal the molecular basis of ectomycorrhizal truffle lifestyle.</title>
        <authorList>
            <person name="Murat C."/>
            <person name="Payen T."/>
            <person name="Noel B."/>
            <person name="Kuo A."/>
            <person name="Morin E."/>
            <person name="Chen J."/>
            <person name="Kohler A."/>
            <person name="Krizsan K."/>
            <person name="Balestrini R."/>
            <person name="Da Silva C."/>
            <person name="Montanini B."/>
            <person name="Hainaut M."/>
            <person name="Levati E."/>
            <person name="Barry K.W."/>
            <person name="Belfiori B."/>
            <person name="Cichocki N."/>
            <person name="Clum A."/>
            <person name="Dockter R.B."/>
            <person name="Fauchery L."/>
            <person name="Guy J."/>
            <person name="Iotti M."/>
            <person name="Le Tacon F."/>
            <person name="Lindquist E.A."/>
            <person name="Lipzen A."/>
            <person name="Malagnac F."/>
            <person name="Mello A."/>
            <person name="Molinier V."/>
            <person name="Miyauchi S."/>
            <person name="Poulain J."/>
            <person name="Riccioni C."/>
            <person name="Rubini A."/>
            <person name="Sitrit Y."/>
            <person name="Splivallo R."/>
            <person name="Traeger S."/>
            <person name="Wang M."/>
            <person name="Zifcakova L."/>
            <person name="Wipf D."/>
            <person name="Zambonelli A."/>
            <person name="Paolocci F."/>
            <person name="Nowrousian M."/>
            <person name="Ottonello S."/>
            <person name="Baldrian P."/>
            <person name="Spatafora J.W."/>
            <person name="Henrissat B."/>
            <person name="Nagy L.G."/>
            <person name="Aury J.M."/>
            <person name="Wincker P."/>
            <person name="Grigoriev I.V."/>
            <person name="Bonfante P."/>
            <person name="Martin F.M."/>
        </authorList>
    </citation>
    <scope>NUCLEOTIDE SEQUENCE [LARGE SCALE GENOMIC DNA]</scope>
    <source>
        <strain evidence="18 19">ATCC MYA-4762</strain>
    </source>
</reference>
<evidence type="ECO:0000256" key="15">
    <source>
        <dbReference type="RuleBase" id="RU367059"/>
    </source>
</evidence>
<organism evidence="18 19">
    <name type="scientific">Terfezia boudieri ATCC MYA-4762</name>
    <dbReference type="NCBI Taxonomy" id="1051890"/>
    <lineage>
        <taxon>Eukaryota</taxon>
        <taxon>Fungi</taxon>
        <taxon>Dikarya</taxon>
        <taxon>Ascomycota</taxon>
        <taxon>Pezizomycotina</taxon>
        <taxon>Pezizomycetes</taxon>
        <taxon>Pezizales</taxon>
        <taxon>Pezizaceae</taxon>
        <taxon>Terfezia</taxon>
    </lineage>
</organism>
<dbReference type="InterPro" id="IPR042938">
    <property type="entry name" value="Sfh5"/>
</dbReference>
<evidence type="ECO:0000256" key="7">
    <source>
        <dbReference type="ARBA" id="ARBA00022723"/>
    </source>
</evidence>
<keyword evidence="4 15" id="KW-0813">Transport</keyword>